<dbReference type="InterPro" id="IPR012749">
    <property type="entry name" value="WecE-like"/>
</dbReference>
<dbReference type="RefSeq" id="WP_067656725.1">
    <property type="nucleotide sequence ID" value="NZ_FQXG01000004.1"/>
</dbReference>
<name>A0A1M5VKR0_9GAMM</name>
<evidence type="ECO:0000256" key="3">
    <source>
        <dbReference type="PIRSR" id="PIRSR000390-1"/>
    </source>
</evidence>
<dbReference type="Pfam" id="PF01041">
    <property type="entry name" value="DegT_DnrJ_EryC1"/>
    <property type="match status" value="1"/>
</dbReference>
<keyword evidence="7" id="KW-1185">Reference proteome</keyword>
<dbReference type="InterPro" id="IPR015422">
    <property type="entry name" value="PyrdxlP-dep_Trfase_small"/>
</dbReference>
<evidence type="ECO:0000313" key="7">
    <source>
        <dbReference type="Proteomes" id="UP000184268"/>
    </source>
</evidence>
<dbReference type="SUPFAM" id="SSF53383">
    <property type="entry name" value="PLP-dependent transferases"/>
    <property type="match status" value="1"/>
</dbReference>
<keyword evidence="1 4" id="KW-0663">Pyridoxal phosphate</keyword>
<dbReference type="Gene3D" id="3.90.1150.10">
    <property type="entry name" value="Aspartate Aminotransferase, domain 1"/>
    <property type="match status" value="1"/>
</dbReference>
<feature type="active site" description="Proton acceptor" evidence="3">
    <location>
        <position position="182"/>
    </location>
</feature>
<dbReference type="EMBL" id="FQXG01000004">
    <property type="protein sequence ID" value="SHH75503.1"/>
    <property type="molecule type" value="Genomic_DNA"/>
</dbReference>
<dbReference type="GO" id="GO:0019180">
    <property type="term" value="F:dTDP-4-amino-4,6-dideoxygalactose transaminase activity"/>
    <property type="evidence" value="ECO:0007669"/>
    <property type="project" value="TreeGrafter"/>
</dbReference>
<dbReference type="STRING" id="299255.SAMN02745129_2818"/>
<dbReference type="PIRSF" id="PIRSF000390">
    <property type="entry name" value="PLP_StrS"/>
    <property type="match status" value="1"/>
</dbReference>
<dbReference type="Gene3D" id="3.40.640.10">
    <property type="entry name" value="Type I PLP-dependent aspartate aminotransferase-like (Major domain)"/>
    <property type="match status" value="1"/>
</dbReference>
<dbReference type="Proteomes" id="UP000184268">
    <property type="component" value="Unassembled WGS sequence"/>
</dbReference>
<dbReference type="InterPro" id="IPR000653">
    <property type="entry name" value="DegT/StrS_aminotransferase"/>
</dbReference>
<dbReference type="AlphaFoldDB" id="A0A1M5VKR0"/>
<proteinExistence type="inferred from homology"/>
<dbReference type="PANTHER" id="PTHR30244">
    <property type="entry name" value="TRANSAMINASE"/>
    <property type="match status" value="1"/>
</dbReference>
<dbReference type="NCBIfam" id="TIGR02379">
    <property type="entry name" value="ECA_wecE"/>
    <property type="match status" value="1"/>
</dbReference>
<dbReference type="NCBIfam" id="NF008687">
    <property type="entry name" value="PRK11706.1"/>
    <property type="match status" value="1"/>
</dbReference>
<dbReference type="FunFam" id="3.40.640.10:FF:000037">
    <property type="entry name" value="dTDP-4-amino-4,6-dideoxygalactose transaminase"/>
    <property type="match status" value="1"/>
</dbReference>
<dbReference type="PANTHER" id="PTHR30244:SF34">
    <property type="entry name" value="DTDP-4-AMINO-4,6-DIDEOXYGALACTOSE TRANSAMINASE"/>
    <property type="match status" value="1"/>
</dbReference>
<evidence type="ECO:0000313" key="6">
    <source>
        <dbReference type="EMBL" id="SHH75503.1"/>
    </source>
</evidence>
<evidence type="ECO:0000256" key="5">
    <source>
        <dbReference type="RuleBase" id="RU004508"/>
    </source>
</evidence>
<evidence type="ECO:0000256" key="4">
    <source>
        <dbReference type="PIRSR" id="PIRSR000390-2"/>
    </source>
</evidence>
<dbReference type="GO" id="GO:0000271">
    <property type="term" value="P:polysaccharide biosynthetic process"/>
    <property type="evidence" value="ECO:0007669"/>
    <property type="project" value="TreeGrafter"/>
</dbReference>
<organism evidence="6 7">
    <name type="scientific">Ferrimonas marina</name>
    <dbReference type="NCBI Taxonomy" id="299255"/>
    <lineage>
        <taxon>Bacteria</taxon>
        <taxon>Pseudomonadati</taxon>
        <taxon>Pseudomonadota</taxon>
        <taxon>Gammaproteobacteria</taxon>
        <taxon>Alteromonadales</taxon>
        <taxon>Ferrimonadaceae</taxon>
        <taxon>Ferrimonas</taxon>
    </lineage>
</organism>
<reference evidence="7" key="1">
    <citation type="submission" date="2016-11" db="EMBL/GenBank/DDBJ databases">
        <authorList>
            <person name="Varghese N."/>
            <person name="Submissions S."/>
        </authorList>
    </citation>
    <scope>NUCLEOTIDE SEQUENCE [LARGE SCALE GENOMIC DNA]</scope>
    <source>
        <strain evidence="7">DSM 16917</strain>
    </source>
</reference>
<protein>
    <submittedName>
        <fullName evidence="6">dTDP-4-amino-4,6-dideoxygalactose transaminase</fullName>
    </submittedName>
</protein>
<comment type="similarity">
    <text evidence="2 5">Belongs to the DegT/DnrJ/EryC1 family.</text>
</comment>
<dbReference type="InterPro" id="IPR015424">
    <property type="entry name" value="PyrdxlP-dep_Trfase"/>
</dbReference>
<sequence length="375" mass="42202">MIKFTQASVAGNELEYINDAISKRNLAGDGQYTKRCELLISELLESDSEVLLTPSCTAALEMSALLIGIKEGDEVIIPSYTFVSTANAFLMHGAKVVFVDVDPNTMNIDVELVEQAITNRTRAIVPVHYAGVSCDMGRLMDIAERHNIYVVEDAAQALMARYKGEPVGTKGHLSAFSFHSTKNYTSGGEGGCLVINDATFRDRAHVLREKGTNRRNFIEGTVDKYTWVDKGSSFLMSEIQAAFLLGQLESADKINIDRKSTWNFYFDNLSKENLPFSLPSYTPEIEHNGHMFFIKLEQPQERQLLIKYMKENGVETPFHYVPLHSSPAGLKYASFFGEDRFTTLESSKIVRLPLWFGMTDNEKQKVVETLKAYWL</sequence>
<dbReference type="InterPro" id="IPR015421">
    <property type="entry name" value="PyrdxlP-dep_Trfase_major"/>
</dbReference>
<gene>
    <name evidence="6" type="ORF">SAMN02745129_2818</name>
</gene>
<feature type="modified residue" description="N6-(pyridoxal phosphate)lysine" evidence="4">
    <location>
        <position position="182"/>
    </location>
</feature>
<evidence type="ECO:0000256" key="1">
    <source>
        <dbReference type="ARBA" id="ARBA00022898"/>
    </source>
</evidence>
<accession>A0A1M5VKR0</accession>
<evidence type="ECO:0000256" key="2">
    <source>
        <dbReference type="ARBA" id="ARBA00037999"/>
    </source>
</evidence>
<dbReference type="OrthoDB" id="9804264at2"/>
<dbReference type="CDD" id="cd00616">
    <property type="entry name" value="AHBA_syn"/>
    <property type="match status" value="1"/>
</dbReference>
<dbReference type="GO" id="GO:0030170">
    <property type="term" value="F:pyridoxal phosphate binding"/>
    <property type="evidence" value="ECO:0007669"/>
    <property type="project" value="TreeGrafter"/>
</dbReference>